<dbReference type="SUPFAM" id="SSF69055">
    <property type="entry name" value="1-deoxy-D-xylulose-5-phosphate reductoisomerase, C-terminal domain"/>
    <property type="match status" value="1"/>
</dbReference>
<feature type="binding site" evidence="9">
    <location>
        <position position="10"/>
    </location>
    <ligand>
        <name>NADPH</name>
        <dbReference type="ChEBI" id="CHEBI:57783"/>
    </ligand>
</feature>
<dbReference type="PANTHER" id="PTHR30525">
    <property type="entry name" value="1-DEOXY-D-XYLULOSE 5-PHOSPHATE REDUCTOISOMERASE"/>
    <property type="match status" value="1"/>
</dbReference>
<dbReference type="PIRSF" id="PIRSF006205">
    <property type="entry name" value="Dxp_reductismrs"/>
    <property type="match status" value="1"/>
</dbReference>
<feature type="binding site" evidence="9">
    <location>
        <position position="148"/>
    </location>
    <ligand>
        <name>Mn(2+)</name>
        <dbReference type="ChEBI" id="CHEBI:29035"/>
    </ligand>
</feature>
<dbReference type="GO" id="GO:0030604">
    <property type="term" value="F:1-deoxy-D-xylulose-5-phosphate reductoisomerase activity"/>
    <property type="evidence" value="ECO:0007669"/>
    <property type="project" value="UniProtKB-UniRule"/>
</dbReference>
<feature type="binding site" evidence="9">
    <location>
        <position position="214"/>
    </location>
    <ligand>
        <name>1-deoxy-D-xylulose 5-phosphate</name>
        <dbReference type="ChEBI" id="CHEBI:57792"/>
    </ligand>
</feature>
<keyword evidence="9" id="KW-0460">Magnesium</keyword>
<reference evidence="13 14" key="1">
    <citation type="submission" date="2020-08" db="EMBL/GenBank/DDBJ databases">
        <title>Acidobacteriota in marine sediments use diverse sulfur dissimilation pathways.</title>
        <authorList>
            <person name="Wasmund K."/>
        </authorList>
    </citation>
    <scope>NUCLEOTIDE SEQUENCE [LARGE SCALE GENOMIC DNA]</scope>
    <source>
        <strain evidence="13">MAG AM3-A</strain>
    </source>
</reference>
<sequence>MKRVAVLGSTGSIGTSTLSIVESFPDRFQIVALAAGRNLELLRSQVARHKPLLVSVARADDAKTLAREFGHTRFVDGLDGLEEVACFEAAHMIVSALVGSIGLAPTVAAIRAGKDIALANKETLVVAGGLVMAEVEQAGIKLLPVDSEHAALHQVLGTAPIDSVTRLILTASGGPFRTWQPSRIAEANVADALAHPTWEMGPKITIDSATMMNKGLEIIEAHHLFTVPENLIEVVVHPESLIHSIVEFVDGALIAQMAPNDMRFPILHALSWPDRLPSRMPGLDLLAAPPMTFESPDEERFPSLRLAREALRAGGEMPAVLNAANEVAVASFLDGISSLPSIAATVEATLERWSEHNSPLASIEQALTADREARDVASEELRKYLDTEVGSESRC</sequence>
<dbReference type="InterPro" id="IPR013644">
    <property type="entry name" value="DXP_reductoisomerase_C"/>
</dbReference>
<dbReference type="InterPro" id="IPR036291">
    <property type="entry name" value="NAD(P)-bd_dom_sf"/>
</dbReference>
<dbReference type="InterPro" id="IPR003821">
    <property type="entry name" value="DXP_reductoisomerase"/>
</dbReference>
<evidence type="ECO:0000256" key="8">
    <source>
        <dbReference type="ARBA" id="ARBA00048543"/>
    </source>
</evidence>
<evidence type="ECO:0000313" key="13">
    <source>
        <dbReference type="EMBL" id="MBD3870448.1"/>
    </source>
</evidence>
<dbReference type="AlphaFoldDB" id="A0A8J6Y437"/>
<comment type="caution">
    <text evidence="13">The sequence shown here is derived from an EMBL/GenBank/DDBJ whole genome shotgun (WGS) entry which is preliminary data.</text>
</comment>
<gene>
    <name evidence="9" type="primary">dxr</name>
    <name evidence="13" type="ORF">IFJ97_03700</name>
</gene>
<evidence type="ECO:0000256" key="9">
    <source>
        <dbReference type="HAMAP-Rule" id="MF_00183"/>
    </source>
</evidence>
<keyword evidence="6 9" id="KW-0464">Manganese</keyword>
<feature type="binding site" evidence="9">
    <location>
        <position position="148"/>
    </location>
    <ligand>
        <name>1-deoxy-D-xylulose 5-phosphate</name>
        <dbReference type="ChEBI" id="CHEBI:57792"/>
    </ligand>
</feature>
<comment type="similarity">
    <text evidence="2 9">Belongs to the DXR family.</text>
</comment>
<keyword evidence="5 9" id="KW-0560">Oxidoreductase</keyword>
<dbReference type="FunFam" id="3.40.50.720:FF:000045">
    <property type="entry name" value="1-deoxy-D-xylulose 5-phosphate reductoisomerase"/>
    <property type="match status" value="1"/>
</dbReference>
<comment type="function">
    <text evidence="9">Catalyzes the NADPH-dependent rearrangement and reduction of 1-deoxy-D-xylulose-5-phosphate (DXP) to 2-C-methyl-D-erythritol 4-phosphate (MEP).</text>
</comment>
<dbReference type="Gene3D" id="3.40.50.720">
    <property type="entry name" value="NAD(P)-binding Rossmann-like Domain"/>
    <property type="match status" value="1"/>
</dbReference>
<dbReference type="EMBL" id="JACXWA010000062">
    <property type="protein sequence ID" value="MBD3870448.1"/>
    <property type="molecule type" value="Genomic_DNA"/>
</dbReference>
<feature type="binding site" evidence="9">
    <location>
        <position position="122"/>
    </location>
    <ligand>
        <name>NADPH</name>
        <dbReference type="ChEBI" id="CHEBI:57783"/>
    </ligand>
</feature>
<dbReference type="Pfam" id="PF08436">
    <property type="entry name" value="DXP_redisom_C"/>
    <property type="match status" value="1"/>
</dbReference>
<feature type="domain" description="1-deoxy-D-xylulose 5-phosphate reductoisomerase N-terminal" evidence="10">
    <location>
        <begin position="4"/>
        <end position="128"/>
    </location>
</feature>
<evidence type="ECO:0000259" key="11">
    <source>
        <dbReference type="Pfam" id="PF08436"/>
    </source>
</evidence>
<evidence type="ECO:0000256" key="2">
    <source>
        <dbReference type="ARBA" id="ARBA00006825"/>
    </source>
</evidence>
<feature type="binding site" evidence="9">
    <location>
        <position position="172"/>
    </location>
    <ligand>
        <name>1-deoxy-D-xylulose 5-phosphate</name>
        <dbReference type="ChEBI" id="CHEBI:57792"/>
    </ligand>
</feature>
<dbReference type="EC" id="1.1.1.267" evidence="9"/>
<evidence type="ECO:0000259" key="12">
    <source>
        <dbReference type="Pfam" id="PF13288"/>
    </source>
</evidence>
<comment type="catalytic activity">
    <reaction evidence="8">
        <text>2-C-methyl-D-erythritol 4-phosphate + NADP(+) = 1-deoxy-D-xylulose 5-phosphate + NADPH + H(+)</text>
        <dbReference type="Rhea" id="RHEA:13717"/>
        <dbReference type="ChEBI" id="CHEBI:15378"/>
        <dbReference type="ChEBI" id="CHEBI:57783"/>
        <dbReference type="ChEBI" id="CHEBI:57792"/>
        <dbReference type="ChEBI" id="CHEBI:58262"/>
        <dbReference type="ChEBI" id="CHEBI:58349"/>
        <dbReference type="EC" id="1.1.1.267"/>
    </reaction>
    <physiologicalReaction direction="right-to-left" evidence="8">
        <dbReference type="Rhea" id="RHEA:13719"/>
    </physiologicalReaction>
</comment>
<feature type="binding site" evidence="9">
    <location>
        <position position="208"/>
    </location>
    <ligand>
        <name>1-deoxy-D-xylulose 5-phosphate</name>
        <dbReference type="ChEBI" id="CHEBI:57792"/>
    </ligand>
</feature>
<evidence type="ECO:0000256" key="5">
    <source>
        <dbReference type="ARBA" id="ARBA00023002"/>
    </source>
</evidence>
<feature type="binding site" evidence="9">
    <location>
        <position position="121"/>
    </location>
    <ligand>
        <name>1-deoxy-D-xylulose 5-phosphate</name>
        <dbReference type="ChEBI" id="CHEBI:57792"/>
    </ligand>
</feature>
<dbReference type="NCBIfam" id="TIGR00243">
    <property type="entry name" value="Dxr"/>
    <property type="match status" value="1"/>
</dbReference>
<feature type="binding site" evidence="9">
    <location>
        <position position="217"/>
    </location>
    <ligand>
        <name>Mn(2+)</name>
        <dbReference type="ChEBI" id="CHEBI:29035"/>
    </ligand>
</feature>
<evidence type="ECO:0000256" key="7">
    <source>
        <dbReference type="ARBA" id="ARBA00023229"/>
    </source>
</evidence>
<dbReference type="GO" id="GO:0051484">
    <property type="term" value="P:isopentenyl diphosphate biosynthetic process, methylerythritol 4-phosphate pathway involved in terpenoid biosynthetic process"/>
    <property type="evidence" value="ECO:0007669"/>
    <property type="project" value="TreeGrafter"/>
</dbReference>
<dbReference type="Gene3D" id="1.10.1740.10">
    <property type="match status" value="1"/>
</dbReference>
<feature type="binding site" evidence="9">
    <location>
        <position position="146"/>
    </location>
    <ligand>
        <name>Mn(2+)</name>
        <dbReference type="ChEBI" id="CHEBI:29035"/>
    </ligand>
</feature>
<feature type="domain" description="DXP reductoisomerase C-terminal" evidence="12">
    <location>
        <begin position="257"/>
        <end position="375"/>
    </location>
</feature>
<dbReference type="HAMAP" id="MF_00183">
    <property type="entry name" value="DXP_reductoisom"/>
    <property type="match status" value="1"/>
</dbReference>
<protein>
    <recommendedName>
        <fullName evidence="9">1-deoxy-D-xylulose 5-phosphate reductoisomerase</fullName>
        <shortName evidence="9">DXP reductoisomerase</shortName>
        <ecNumber evidence="9">1.1.1.267</ecNumber>
    </recommendedName>
    <alternativeName>
        <fullName evidence="9">1-deoxyxylulose-5-phosphate reductoisomerase</fullName>
    </alternativeName>
    <alternativeName>
        <fullName evidence="9">2-C-methyl-D-erythritol 4-phosphate synthase</fullName>
    </alternativeName>
</protein>
<dbReference type="PANTHER" id="PTHR30525:SF0">
    <property type="entry name" value="1-DEOXY-D-XYLULOSE 5-PHOSPHATE REDUCTOISOMERASE, CHLOROPLASTIC"/>
    <property type="match status" value="1"/>
</dbReference>
<evidence type="ECO:0000256" key="3">
    <source>
        <dbReference type="ARBA" id="ARBA00022723"/>
    </source>
</evidence>
<feature type="binding site" evidence="9">
    <location>
        <position position="147"/>
    </location>
    <ligand>
        <name>1-deoxy-D-xylulose 5-phosphate</name>
        <dbReference type="ChEBI" id="CHEBI:57792"/>
    </ligand>
</feature>
<name>A0A8J6Y437_9BACT</name>
<dbReference type="Proteomes" id="UP000598633">
    <property type="component" value="Unassembled WGS sequence"/>
</dbReference>
<evidence type="ECO:0000256" key="4">
    <source>
        <dbReference type="ARBA" id="ARBA00022857"/>
    </source>
</evidence>
<dbReference type="SUPFAM" id="SSF51735">
    <property type="entry name" value="NAD(P)-binding Rossmann-fold domains"/>
    <property type="match status" value="1"/>
</dbReference>
<feature type="binding site" evidence="9">
    <location>
        <position position="217"/>
    </location>
    <ligand>
        <name>1-deoxy-D-xylulose 5-phosphate</name>
        <dbReference type="ChEBI" id="CHEBI:57792"/>
    </ligand>
</feature>
<dbReference type="GO" id="GO:0070402">
    <property type="term" value="F:NADPH binding"/>
    <property type="evidence" value="ECO:0007669"/>
    <property type="project" value="InterPro"/>
</dbReference>
<evidence type="ECO:0000259" key="10">
    <source>
        <dbReference type="Pfam" id="PF02670"/>
    </source>
</evidence>
<feature type="binding site" evidence="9">
    <location>
        <position position="201"/>
    </location>
    <ligand>
        <name>NADPH</name>
        <dbReference type="ChEBI" id="CHEBI:57783"/>
    </ligand>
</feature>
<keyword evidence="3 9" id="KW-0479">Metal-binding</keyword>
<organism evidence="13 14">
    <name type="scientific">Candidatus Sulfomarinibacter kjeldsenii</name>
    <dbReference type="NCBI Taxonomy" id="2885994"/>
    <lineage>
        <taxon>Bacteria</taxon>
        <taxon>Pseudomonadati</taxon>
        <taxon>Acidobacteriota</taxon>
        <taxon>Thermoanaerobaculia</taxon>
        <taxon>Thermoanaerobaculales</taxon>
        <taxon>Candidatus Sulfomarinibacteraceae</taxon>
        <taxon>Candidatus Sulfomarinibacter</taxon>
    </lineage>
</organism>
<proteinExistence type="inferred from homology"/>
<keyword evidence="7 9" id="KW-0414">Isoprene biosynthesis</keyword>
<feature type="binding site" evidence="9">
    <location>
        <position position="12"/>
    </location>
    <ligand>
        <name>NADPH</name>
        <dbReference type="ChEBI" id="CHEBI:57783"/>
    </ligand>
</feature>
<feature type="binding site" evidence="9">
    <location>
        <position position="38"/>
    </location>
    <ligand>
        <name>NADPH</name>
        <dbReference type="ChEBI" id="CHEBI:57783"/>
    </ligand>
</feature>
<feature type="binding site" evidence="9">
    <location>
        <position position="195"/>
    </location>
    <ligand>
        <name>1-deoxy-D-xylulose 5-phosphate</name>
        <dbReference type="ChEBI" id="CHEBI:57792"/>
    </ligand>
</feature>
<feature type="binding site" evidence="9">
    <location>
        <position position="213"/>
    </location>
    <ligand>
        <name>1-deoxy-D-xylulose 5-phosphate</name>
        <dbReference type="ChEBI" id="CHEBI:57792"/>
    </ligand>
</feature>
<feature type="binding site" evidence="9">
    <location>
        <position position="36"/>
    </location>
    <ligand>
        <name>NADPH</name>
        <dbReference type="ChEBI" id="CHEBI:57783"/>
    </ligand>
</feature>
<feature type="domain" description="1-deoxy-D-xylulose 5-phosphate reductoisomerase C-terminal" evidence="11">
    <location>
        <begin position="142"/>
        <end position="225"/>
    </location>
</feature>
<dbReference type="UniPathway" id="UPA00056">
    <property type="reaction ID" value="UER00092"/>
</dbReference>
<evidence type="ECO:0000256" key="6">
    <source>
        <dbReference type="ARBA" id="ARBA00023211"/>
    </source>
</evidence>
<evidence type="ECO:0000313" key="14">
    <source>
        <dbReference type="Proteomes" id="UP000598633"/>
    </source>
</evidence>
<dbReference type="SUPFAM" id="SSF55347">
    <property type="entry name" value="Glyceraldehyde-3-phosphate dehydrogenase-like, C-terminal domain"/>
    <property type="match status" value="1"/>
</dbReference>
<dbReference type="Pfam" id="PF13288">
    <property type="entry name" value="DXPR_C"/>
    <property type="match status" value="1"/>
</dbReference>
<comment type="cofactor">
    <cofactor evidence="9">
        <name>Mg(2+)</name>
        <dbReference type="ChEBI" id="CHEBI:18420"/>
    </cofactor>
    <cofactor evidence="9">
        <name>Mn(2+)</name>
        <dbReference type="ChEBI" id="CHEBI:29035"/>
    </cofactor>
</comment>
<feature type="binding site" evidence="9">
    <location>
        <position position="13"/>
    </location>
    <ligand>
        <name>NADPH</name>
        <dbReference type="ChEBI" id="CHEBI:57783"/>
    </ligand>
</feature>
<feature type="binding site" evidence="9">
    <location>
        <position position="37"/>
    </location>
    <ligand>
        <name>NADPH</name>
        <dbReference type="ChEBI" id="CHEBI:57783"/>
    </ligand>
</feature>
<comment type="pathway">
    <text evidence="1 9">Isoprenoid biosynthesis; isopentenyl diphosphate biosynthesis via DXP pathway; isopentenyl diphosphate from 1-deoxy-D-xylulose 5-phosphate: step 1/6.</text>
</comment>
<dbReference type="GO" id="GO:0030145">
    <property type="term" value="F:manganese ion binding"/>
    <property type="evidence" value="ECO:0007669"/>
    <property type="project" value="TreeGrafter"/>
</dbReference>
<feature type="binding site" evidence="9">
    <location>
        <position position="120"/>
    </location>
    <ligand>
        <name>NADPH</name>
        <dbReference type="ChEBI" id="CHEBI:57783"/>
    </ligand>
</feature>
<evidence type="ECO:0000256" key="1">
    <source>
        <dbReference type="ARBA" id="ARBA00005094"/>
    </source>
</evidence>
<keyword evidence="4 9" id="KW-0521">NADP</keyword>
<feature type="binding site" evidence="9">
    <location>
        <position position="11"/>
    </location>
    <ligand>
        <name>NADPH</name>
        <dbReference type="ChEBI" id="CHEBI:57783"/>
    </ligand>
</feature>
<dbReference type="Pfam" id="PF02670">
    <property type="entry name" value="DXP_reductoisom"/>
    <property type="match status" value="1"/>
</dbReference>
<accession>A0A8J6Y437</accession>
<dbReference type="InterPro" id="IPR026877">
    <property type="entry name" value="DXPR_C"/>
</dbReference>
<dbReference type="InterPro" id="IPR036169">
    <property type="entry name" value="DXPR_C_sf"/>
</dbReference>
<dbReference type="InterPro" id="IPR013512">
    <property type="entry name" value="DXP_reductoisomerase_N"/>
</dbReference>